<dbReference type="GO" id="GO:0016887">
    <property type="term" value="F:ATP hydrolysis activity"/>
    <property type="evidence" value="ECO:0007669"/>
    <property type="project" value="RHEA"/>
</dbReference>
<evidence type="ECO:0000256" key="1">
    <source>
        <dbReference type="ARBA" id="ARBA00009922"/>
    </source>
</evidence>
<keyword evidence="7" id="KW-0413">Isomerase</keyword>
<dbReference type="GO" id="GO:0003677">
    <property type="term" value="F:DNA binding"/>
    <property type="evidence" value="ECO:0007669"/>
    <property type="project" value="UniProtKB-KW"/>
</dbReference>
<dbReference type="Pfam" id="PF13361">
    <property type="entry name" value="UvrD_C"/>
    <property type="match status" value="1"/>
</dbReference>
<dbReference type="Pfam" id="PF00580">
    <property type="entry name" value="UvrD-helicase"/>
    <property type="match status" value="1"/>
</dbReference>
<evidence type="ECO:0000256" key="11">
    <source>
        <dbReference type="PROSITE-ProRule" id="PRU00560"/>
    </source>
</evidence>
<dbReference type="EMBL" id="FXAZ01000004">
    <property type="protein sequence ID" value="SMG50549.1"/>
    <property type="molecule type" value="Genomic_DNA"/>
</dbReference>
<dbReference type="SUPFAM" id="SSF52540">
    <property type="entry name" value="P-loop containing nucleoside triphosphate hydrolases"/>
    <property type="match status" value="1"/>
</dbReference>
<keyword evidence="5 11" id="KW-0067">ATP-binding</keyword>
<evidence type="ECO:0000256" key="9">
    <source>
        <dbReference type="ARBA" id="ARBA00034808"/>
    </source>
</evidence>
<dbReference type="InterPro" id="IPR000212">
    <property type="entry name" value="DNA_helicase_UvrD/REP"/>
</dbReference>
<feature type="compositionally biased region" description="Polar residues" evidence="12">
    <location>
        <begin position="1"/>
        <end position="18"/>
    </location>
</feature>
<dbReference type="PANTHER" id="PTHR11070:SF2">
    <property type="entry name" value="ATP-DEPENDENT DNA HELICASE SRS2"/>
    <property type="match status" value="1"/>
</dbReference>
<feature type="compositionally biased region" description="Basic and acidic residues" evidence="12">
    <location>
        <begin position="677"/>
        <end position="692"/>
    </location>
</feature>
<evidence type="ECO:0000256" key="6">
    <source>
        <dbReference type="ARBA" id="ARBA00023125"/>
    </source>
</evidence>
<keyword evidence="4 11" id="KW-0347">Helicase</keyword>
<feature type="domain" description="UvrD-like helicase C-terminal" evidence="14">
    <location>
        <begin position="336"/>
        <end position="651"/>
    </location>
</feature>
<evidence type="ECO:0000256" key="8">
    <source>
        <dbReference type="ARBA" id="ARBA00034617"/>
    </source>
</evidence>
<dbReference type="InterPro" id="IPR027417">
    <property type="entry name" value="P-loop_NTPase"/>
</dbReference>
<comment type="similarity">
    <text evidence="1">Belongs to the helicase family. UvrD subfamily.</text>
</comment>
<keyword evidence="2 11" id="KW-0547">Nucleotide-binding</keyword>
<dbReference type="CDD" id="cd17932">
    <property type="entry name" value="DEXQc_UvrD"/>
    <property type="match status" value="1"/>
</dbReference>
<feature type="compositionally biased region" description="Polar residues" evidence="12">
    <location>
        <begin position="593"/>
        <end position="602"/>
    </location>
</feature>
<keyword evidence="3 11" id="KW-0378">Hydrolase</keyword>
<comment type="catalytic activity">
    <reaction evidence="8">
        <text>Couples ATP hydrolysis with the unwinding of duplex DNA by translocating in the 3'-5' direction.</text>
        <dbReference type="EC" id="5.6.2.4"/>
    </reaction>
</comment>
<evidence type="ECO:0000256" key="2">
    <source>
        <dbReference type="ARBA" id="ARBA00022741"/>
    </source>
</evidence>
<dbReference type="RefSeq" id="WP_085495578.1">
    <property type="nucleotide sequence ID" value="NZ_FXAZ01000004.1"/>
</dbReference>
<evidence type="ECO:0000259" key="13">
    <source>
        <dbReference type="PROSITE" id="PS51198"/>
    </source>
</evidence>
<feature type="region of interest" description="Disordered" evidence="12">
    <location>
        <begin position="593"/>
        <end position="634"/>
    </location>
</feature>
<reference evidence="15 16" key="1">
    <citation type="submission" date="2017-04" db="EMBL/GenBank/DDBJ databases">
        <authorList>
            <person name="Afonso C.L."/>
            <person name="Miller P.J."/>
            <person name="Scott M.A."/>
            <person name="Spackman E."/>
            <person name="Goraichik I."/>
            <person name="Dimitrov K.M."/>
            <person name="Suarez D.L."/>
            <person name="Swayne D.E."/>
        </authorList>
    </citation>
    <scope>NUCLEOTIDE SEQUENCE [LARGE SCALE GENOMIC DNA]</scope>
    <source>
        <strain evidence="15 16">11</strain>
    </source>
</reference>
<dbReference type="Proteomes" id="UP000193834">
    <property type="component" value="Unassembled WGS sequence"/>
</dbReference>
<dbReference type="GO" id="GO:0033202">
    <property type="term" value="C:DNA helicase complex"/>
    <property type="evidence" value="ECO:0007669"/>
    <property type="project" value="TreeGrafter"/>
</dbReference>
<feature type="region of interest" description="Disordered" evidence="12">
    <location>
        <begin position="1"/>
        <end position="20"/>
    </location>
</feature>
<gene>
    <name evidence="15" type="ORF">SAMN06295960_3135</name>
</gene>
<proteinExistence type="inferred from homology"/>
<evidence type="ECO:0000256" key="3">
    <source>
        <dbReference type="ARBA" id="ARBA00022801"/>
    </source>
</evidence>
<evidence type="ECO:0000256" key="12">
    <source>
        <dbReference type="SAM" id="MobiDB-lite"/>
    </source>
</evidence>
<accession>A0A1X7LBK3</accession>
<name>A0A1X7LBK3_9BACL</name>
<dbReference type="STRING" id="1852522.SAMN06295960_3135"/>
<dbReference type="Gene3D" id="1.10.10.160">
    <property type="match status" value="1"/>
</dbReference>
<dbReference type="PANTHER" id="PTHR11070">
    <property type="entry name" value="UVRD / RECB / PCRA DNA HELICASE FAMILY MEMBER"/>
    <property type="match status" value="1"/>
</dbReference>
<dbReference type="InterPro" id="IPR014016">
    <property type="entry name" value="UvrD-like_ATP-bd"/>
</dbReference>
<evidence type="ECO:0000256" key="4">
    <source>
        <dbReference type="ARBA" id="ARBA00022806"/>
    </source>
</evidence>
<dbReference type="EC" id="5.6.2.4" evidence="9"/>
<evidence type="ECO:0000259" key="14">
    <source>
        <dbReference type="PROSITE" id="PS51217"/>
    </source>
</evidence>
<keyword evidence="6" id="KW-0238">DNA-binding</keyword>
<dbReference type="Gene3D" id="1.10.486.10">
    <property type="entry name" value="PCRA, domain 4"/>
    <property type="match status" value="1"/>
</dbReference>
<protein>
    <recommendedName>
        <fullName evidence="9">DNA 3'-5' helicase</fullName>
        <ecNumber evidence="9">5.6.2.4</ecNumber>
    </recommendedName>
</protein>
<dbReference type="OrthoDB" id="9810135at2"/>
<feature type="domain" description="UvrD-like helicase ATP-binding" evidence="13">
    <location>
        <begin position="61"/>
        <end position="335"/>
    </location>
</feature>
<dbReference type="GO" id="GO:0043138">
    <property type="term" value="F:3'-5' DNA helicase activity"/>
    <property type="evidence" value="ECO:0007669"/>
    <property type="project" value="UniProtKB-EC"/>
</dbReference>
<dbReference type="Gene3D" id="3.40.50.300">
    <property type="entry name" value="P-loop containing nucleotide triphosphate hydrolases"/>
    <property type="match status" value="2"/>
</dbReference>
<dbReference type="GO" id="GO:0005524">
    <property type="term" value="F:ATP binding"/>
    <property type="evidence" value="ECO:0007669"/>
    <property type="project" value="UniProtKB-UniRule"/>
</dbReference>
<keyword evidence="16" id="KW-1185">Reference proteome</keyword>
<feature type="binding site" evidence="11">
    <location>
        <begin position="82"/>
        <end position="89"/>
    </location>
    <ligand>
        <name>ATP</name>
        <dbReference type="ChEBI" id="CHEBI:30616"/>
    </ligand>
</feature>
<evidence type="ECO:0000256" key="10">
    <source>
        <dbReference type="ARBA" id="ARBA00048988"/>
    </source>
</evidence>
<evidence type="ECO:0000313" key="16">
    <source>
        <dbReference type="Proteomes" id="UP000193834"/>
    </source>
</evidence>
<dbReference type="InterPro" id="IPR014017">
    <property type="entry name" value="DNA_helicase_UvrD-like_C"/>
</dbReference>
<feature type="region of interest" description="Disordered" evidence="12">
    <location>
        <begin position="673"/>
        <end position="707"/>
    </location>
</feature>
<sequence>MKKSISSPAATSWTSRPQGTHAEYKQPLSTCISPDSLGTLSHDTTNDEDRWFFEALENLGLSLHHAQQEAVRHHEGPLLCLAGAGSGKTSVLTARAAYLMAVSSVPPESLWLVTFTNKAAAEIRDRLGRLPGITPSMARRVQARTFHSFALRLLQAYAPPFTLLAEERSRYGFMKRVLRELGLQEQFEAETALASLSALKSRAELPEDWQPKSPLERDLRRAMLRFEEQKQERNLKDFDDLLLDTIKLFEAKPELPVKLARRFQFVMVDEFQDSTPVQIALLEAIANAHRNLAVFGDDDQTIYTFNGANHRYITTFQERYPDAIRVTLDLNFRSTPAIVGLGNAIIKHNQDRLSKTMQAVKPAPASSAGTSQQPYYLRPNDAEEEAMLMIEKIQELKQQGHAYQDMAVLYRSQSVSRAMIEQLTMEGIPYEQLGREPLFYDHGLVKPVIDHLRLSLQPRDKEALGSAVACLYISREQGLRYIQQQEKERAKKYPLVHLASCQGIASFQQEAVKPRIRYIKKLASMKPALAVQDMRREFYDKFTQAASHADSSAYQDASAELLEELESSAKRFDTVEAFIKHIDELAARYDAQQATGSTNARGSRTEPYAPQQQARQETKAKSAPVDTPYHARDAEEADDKLTLMTIHRAKGLEFKTVFLLGITEELLPHRTSLRKKPPADKKAALTEDRSDRSAAMAVTDASRSQEEDVKLQLVEEERRLLYVGVTRAKNQLYISSPVVVHGDKQEISRFIKEAWQQ</sequence>
<evidence type="ECO:0000313" key="15">
    <source>
        <dbReference type="EMBL" id="SMG50549.1"/>
    </source>
</evidence>
<dbReference type="GO" id="GO:0005829">
    <property type="term" value="C:cytosol"/>
    <property type="evidence" value="ECO:0007669"/>
    <property type="project" value="TreeGrafter"/>
</dbReference>
<organism evidence="15 16">
    <name type="scientific">Paenibacillus aquistagni</name>
    <dbReference type="NCBI Taxonomy" id="1852522"/>
    <lineage>
        <taxon>Bacteria</taxon>
        <taxon>Bacillati</taxon>
        <taxon>Bacillota</taxon>
        <taxon>Bacilli</taxon>
        <taxon>Bacillales</taxon>
        <taxon>Paenibacillaceae</taxon>
        <taxon>Paenibacillus</taxon>
    </lineage>
</organism>
<dbReference type="InterPro" id="IPR013986">
    <property type="entry name" value="DExx_box_DNA_helicase_dom_sf"/>
</dbReference>
<evidence type="ECO:0000256" key="5">
    <source>
        <dbReference type="ARBA" id="ARBA00022840"/>
    </source>
</evidence>
<dbReference type="PROSITE" id="PS51217">
    <property type="entry name" value="UVRD_HELICASE_CTER"/>
    <property type="match status" value="1"/>
</dbReference>
<dbReference type="AlphaFoldDB" id="A0A1X7LBK3"/>
<dbReference type="PROSITE" id="PS51198">
    <property type="entry name" value="UVRD_HELICASE_ATP_BIND"/>
    <property type="match status" value="1"/>
</dbReference>
<comment type="catalytic activity">
    <reaction evidence="10">
        <text>ATP + H2O = ADP + phosphate + H(+)</text>
        <dbReference type="Rhea" id="RHEA:13065"/>
        <dbReference type="ChEBI" id="CHEBI:15377"/>
        <dbReference type="ChEBI" id="CHEBI:15378"/>
        <dbReference type="ChEBI" id="CHEBI:30616"/>
        <dbReference type="ChEBI" id="CHEBI:43474"/>
        <dbReference type="ChEBI" id="CHEBI:456216"/>
        <dbReference type="EC" id="5.6.2.4"/>
    </reaction>
</comment>
<dbReference type="GO" id="GO:0000725">
    <property type="term" value="P:recombinational repair"/>
    <property type="evidence" value="ECO:0007669"/>
    <property type="project" value="TreeGrafter"/>
</dbReference>
<evidence type="ECO:0000256" key="7">
    <source>
        <dbReference type="ARBA" id="ARBA00023235"/>
    </source>
</evidence>